<dbReference type="PANTHER" id="PTHR37340:SF1">
    <property type="entry name" value="GENE 7073-RELATED"/>
    <property type="match status" value="1"/>
</dbReference>
<proteinExistence type="predicted"/>
<evidence type="ECO:0000313" key="4">
    <source>
        <dbReference type="Proteomes" id="UP001152836"/>
    </source>
</evidence>
<feature type="compositionally biased region" description="Basic and acidic residues" evidence="1">
    <location>
        <begin position="268"/>
        <end position="279"/>
    </location>
</feature>
<feature type="compositionally biased region" description="Polar residues" evidence="1">
    <location>
        <begin position="106"/>
        <end position="117"/>
    </location>
</feature>
<reference evidence="3" key="1">
    <citation type="submission" date="2022-06" db="EMBL/GenBank/DDBJ databases">
        <authorList>
            <person name="Andreotti S."/>
            <person name="Wyler E."/>
        </authorList>
    </citation>
    <scope>NUCLEOTIDE SEQUENCE</scope>
</reference>
<feature type="signal peptide" evidence="2">
    <location>
        <begin position="1"/>
        <end position="19"/>
    </location>
</feature>
<keyword evidence="2" id="KW-0732">Signal</keyword>
<evidence type="ECO:0000256" key="2">
    <source>
        <dbReference type="SAM" id="SignalP"/>
    </source>
</evidence>
<feature type="region of interest" description="Disordered" evidence="1">
    <location>
        <begin position="72"/>
        <end position="124"/>
    </location>
</feature>
<protein>
    <submittedName>
        <fullName evidence="3">Gm7073 protein</fullName>
    </submittedName>
</protein>
<evidence type="ECO:0000313" key="3">
    <source>
        <dbReference type="EMBL" id="CAH6780320.1"/>
    </source>
</evidence>
<dbReference type="AlphaFoldDB" id="A0AAU9Z0E0"/>
<dbReference type="PANTHER" id="PTHR37340">
    <property type="entry name" value="GENE 7073-RELATED"/>
    <property type="match status" value="1"/>
</dbReference>
<dbReference type="InterPro" id="IPR038873">
    <property type="entry name" value="CXorf66"/>
</dbReference>
<sequence>MIIAFTFTCFCLLHYNCMIEEVQSPGGLNKENMAAISSWVSKVSACQPDMITEDILETQPLLLNSDQTSGTLCQEKQSMPNSAVKSIQPSSLEKPCRPSNAKKAMRSSNTDKSSTPGSIKKWGRQLDLKMSSSPQRLHKSSYLDKLHKKRSLKKSHKLTNACKLASQPNSSSSERQIIPPWLAILQTSSMLSSQSCSSASQSQIVPVEPSRIKKPNPSCGCHDLKEPVSTEKAALHKHSSAKTCRHYNEKCLICNTPEFLLNDPLGTNKEHAENPHGSRDMNSSSKSFYETDYMYSGTEFNSYQDNESNDTMKTYDSEDSNAEIVIICDTSNNEDGMTRNTSHY</sequence>
<name>A0AAU9Z0E0_PHORO</name>
<accession>A0AAU9Z0E0</accession>
<comment type="caution">
    <text evidence="3">The sequence shown here is derived from an EMBL/GenBank/DDBJ whole genome shotgun (WGS) entry which is preliminary data.</text>
</comment>
<feature type="region of interest" description="Disordered" evidence="1">
    <location>
        <begin position="265"/>
        <end position="285"/>
    </location>
</feature>
<dbReference type="EMBL" id="CALSGD010000930">
    <property type="protein sequence ID" value="CAH6780320.1"/>
    <property type="molecule type" value="Genomic_DNA"/>
</dbReference>
<feature type="chain" id="PRO_5043829884" evidence="2">
    <location>
        <begin position="20"/>
        <end position="344"/>
    </location>
</feature>
<keyword evidence="4" id="KW-1185">Reference proteome</keyword>
<feature type="compositionally biased region" description="Polar residues" evidence="1">
    <location>
        <begin position="72"/>
        <end position="91"/>
    </location>
</feature>
<organism evidence="3 4">
    <name type="scientific">Phodopus roborovskii</name>
    <name type="common">Roborovski's desert hamster</name>
    <name type="synonym">Cricetulus roborovskii</name>
    <dbReference type="NCBI Taxonomy" id="109678"/>
    <lineage>
        <taxon>Eukaryota</taxon>
        <taxon>Metazoa</taxon>
        <taxon>Chordata</taxon>
        <taxon>Craniata</taxon>
        <taxon>Vertebrata</taxon>
        <taxon>Euteleostomi</taxon>
        <taxon>Mammalia</taxon>
        <taxon>Eutheria</taxon>
        <taxon>Euarchontoglires</taxon>
        <taxon>Glires</taxon>
        <taxon>Rodentia</taxon>
        <taxon>Myomorpha</taxon>
        <taxon>Muroidea</taxon>
        <taxon>Cricetidae</taxon>
        <taxon>Cricetinae</taxon>
        <taxon>Phodopus</taxon>
    </lineage>
</organism>
<gene>
    <name evidence="3" type="primary">Gm7073</name>
    <name evidence="3" type="ORF">PHOROB_LOCUS3709</name>
</gene>
<dbReference type="Proteomes" id="UP001152836">
    <property type="component" value="Unassembled WGS sequence"/>
</dbReference>
<evidence type="ECO:0000256" key="1">
    <source>
        <dbReference type="SAM" id="MobiDB-lite"/>
    </source>
</evidence>